<evidence type="ECO:0000256" key="3">
    <source>
        <dbReference type="ARBA" id="ARBA00022723"/>
    </source>
</evidence>
<reference evidence="5" key="1">
    <citation type="submission" date="2022-03" db="EMBL/GenBank/DDBJ databases">
        <title>Draft genome sequence of Aduncisulcus paluster, a free-living microaerophilic Fornicata.</title>
        <authorList>
            <person name="Yuyama I."/>
            <person name="Kume K."/>
            <person name="Tamura T."/>
            <person name="Inagaki Y."/>
            <person name="Hashimoto T."/>
        </authorList>
    </citation>
    <scope>NUCLEOTIDE SEQUENCE</scope>
    <source>
        <strain evidence="5">NY0171</strain>
    </source>
</reference>
<keyword evidence="3" id="KW-0479">Metal-binding</keyword>
<evidence type="ECO:0000256" key="1">
    <source>
        <dbReference type="ARBA" id="ARBA00001947"/>
    </source>
</evidence>
<accession>A0ABQ5KV59</accession>
<comment type="cofactor">
    <cofactor evidence="1">
        <name>Zn(2+)</name>
        <dbReference type="ChEBI" id="CHEBI:29105"/>
    </cofactor>
</comment>
<evidence type="ECO:0000256" key="4">
    <source>
        <dbReference type="ARBA" id="ARBA00022833"/>
    </source>
</evidence>
<protein>
    <submittedName>
        <fullName evidence="5">3-keto-5-aminohexanoate cleavage enzyme like protein</fullName>
    </submittedName>
</protein>
<keyword evidence="2" id="KW-0808">Transferase</keyword>
<evidence type="ECO:0000313" key="5">
    <source>
        <dbReference type="EMBL" id="GKT35901.1"/>
    </source>
</evidence>
<dbReference type="Gene3D" id="3.20.20.70">
    <property type="entry name" value="Aldolase class I"/>
    <property type="match status" value="1"/>
</dbReference>
<keyword evidence="4" id="KW-0862">Zinc</keyword>
<dbReference type="InterPro" id="IPR008567">
    <property type="entry name" value="BKACE"/>
</dbReference>
<dbReference type="InterPro" id="IPR013785">
    <property type="entry name" value="Aldolase_TIM"/>
</dbReference>
<feature type="non-terminal residue" evidence="5">
    <location>
        <position position="139"/>
    </location>
</feature>
<dbReference type="Proteomes" id="UP001057375">
    <property type="component" value="Unassembled WGS sequence"/>
</dbReference>
<organism evidence="5 6">
    <name type="scientific">Aduncisulcus paluster</name>
    <dbReference type="NCBI Taxonomy" id="2918883"/>
    <lineage>
        <taxon>Eukaryota</taxon>
        <taxon>Metamonada</taxon>
        <taxon>Carpediemonas-like organisms</taxon>
        <taxon>Aduncisulcus</taxon>
    </lineage>
</organism>
<comment type="caution">
    <text evidence="5">The sequence shown here is derived from an EMBL/GenBank/DDBJ whole genome shotgun (WGS) entry which is preliminary data.</text>
</comment>
<proteinExistence type="predicted"/>
<sequence length="139" mass="15112">EIVQNIQNCAKLGASIAHIHVRDENLKPTSDRSLFKAVLDRMDETNVNVIRQVSTGARGGSANSADWRGQMLDLNVEMASLSTGSSNFPSSVNANSPDLIQALAEKMNDHNIKPEIEVFDGAMLHNALYLKKKGILKGP</sequence>
<evidence type="ECO:0000313" key="6">
    <source>
        <dbReference type="Proteomes" id="UP001057375"/>
    </source>
</evidence>
<evidence type="ECO:0000256" key="2">
    <source>
        <dbReference type="ARBA" id="ARBA00022679"/>
    </source>
</evidence>
<name>A0ABQ5KV59_9EUKA</name>
<keyword evidence="6" id="KW-1185">Reference proteome</keyword>
<dbReference type="PANTHER" id="PTHR37418">
    <property type="entry name" value="3-KETO-5-AMINOHEXANOATE CLEAVAGE ENZYME-RELATED"/>
    <property type="match status" value="1"/>
</dbReference>
<gene>
    <name evidence="5" type="ORF">ADUPG1_003075</name>
</gene>
<dbReference type="Pfam" id="PF05853">
    <property type="entry name" value="BKACE"/>
    <property type="match status" value="1"/>
</dbReference>
<dbReference type="EMBL" id="BQXS01003949">
    <property type="protein sequence ID" value="GKT35901.1"/>
    <property type="molecule type" value="Genomic_DNA"/>
</dbReference>
<feature type="non-terminal residue" evidence="5">
    <location>
        <position position="1"/>
    </location>
</feature>
<dbReference type="PANTHER" id="PTHR37418:SF2">
    <property type="entry name" value="3-KETO-5-AMINOHEXANOATE CLEAVAGE ENZYME"/>
    <property type="match status" value="1"/>
</dbReference>